<proteinExistence type="predicted"/>
<organism evidence="1 2">
    <name type="scientific">Psychrobacter sanguinis</name>
    <dbReference type="NCBI Taxonomy" id="861445"/>
    <lineage>
        <taxon>Bacteria</taxon>
        <taxon>Pseudomonadati</taxon>
        <taxon>Pseudomonadota</taxon>
        <taxon>Gammaproteobacteria</taxon>
        <taxon>Moraxellales</taxon>
        <taxon>Moraxellaceae</taxon>
        <taxon>Psychrobacter</taxon>
    </lineage>
</organism>
<accession>A0A844M1M1</accession>
<dbReference type="Pfam" id="PF07433">
    <property type="entry name" value="DUF1513"/>
    <property type="match status" value="1"/>
</dbReference>
<dbReference type="SUPFAM" id="SSF69322">
    <property type="entry name" value="Tricorn protease domain 2"/>
    <property type="match status" value="1"/>
</dbReference>
<dbReference type="EMBL" id="WFKQ01000006">
    <property type="protein sequence ID" value="MUG32645.1"/>
    <property type="molecule type" value="Genomic_DNA"/>
</dbReference>
<sequence>MSTPLHSRYKPSRLIGSDKETGLNMLAQTLKNTLTTLGLASVGTAALVGAHHLGRKQYNSQARLTDYRDGLRQALGKVTAATPIVAPSDAPANLVQSQARLNNSSVTWISGVAELTTSEFAVVGLNAAREIVWQSAMPERVHDLLIQPLASKALQAPHVAVMGRRPSEWFWILDAHSGKVIHSIKAQTDRHFYGHACYSLQGDLLYVTENNTADFSGRIGIYEVASGYKKIAEYASHGIGPHEIVMHPDGESLLIANGGIKTERASREELNLDSMQPSLVYLNRHTGQLLQQVFPAHNQMSVRHLAMHDNGSVIIGIQFQGERHLSVPMVLTHRRGEPKFTELQIAKDDSKGWHRFHHYIASVAVDSKHNLACATSPIGGCAAVFDLSTGMMIGDTPLADCAGVTTWPSQTQYQATQQIPSGLPLFLVSDGQGYLSSIGVDQAAYPQSIWVERKHQSYAFDNHLTTLGTVDS</sequence>
<comment type="caution">
    <text evidence="1">The sequence shown here is derived from an EMBL/GenBank/DDBJ whole genome shotgun (WGS) entry which is preliminary data.</text>
</comment>
<dbReference type="InterPro" id="IPR015943">
    <property type="entry name" value="WD40/YVTN_repeat-like_dom_sf"/>
</dbReference>
<protein>
    <submittedName>
        <fullName evidence="1">DUF1513 domain-containing protein</fullName>
    </submittedName>
</protein>
<dbReference type="Gene3D" id="2.130.10.10">
    <property type="entry name" value="YVTN repeat-like/Quinoprotein amine dehydrogenase"/>
    <property type="match status" value="1"/>
</dbReference>
<gene>
    <name evidence="1" type="ORF">GB996_07525</name>
</gene>
<name>A0A844M1M1_9GAMM</name>
<keyword evidence="2" id="KW-1185">Reference proteome</keyword>
<dbReference type="OrthoDB" id="5624218at2"/>
<dbReference type="RefSeq" id="WP_155587310.1">
    <property type="nucleotide sequence ID" value="NZ_WFKQ01000006.1"/>
</dbReference>
<evidence type="ECO:0000313" key="2">
    <source>
        <dbReference type="Proteomes" id="UP000442109"/>
    </source>
</evidence>
<dbReference type="AlphaFoldDB" id="A0A844M1M1"/>
<dbReference type="Proteomes" id="UP000442109">
    <property type="component" value="Unassembled WGS sequence"/>
</dbReference>
<evidence type="ECO:0000313" key="1">
    <source>
        <dbReference type="EMBL" id="MUG32645.1"/>
    </source>
</evidence>
<dbReference type="InterPro" id="IPR008311">
    <property type="entry name" value="UCP028101"/>
</dbReference>
<reference evidence="1 2" key="1">
    <citation type="journal article" date="2019" name="PLoS ONE">
        <title>Pup mortality in New Zealand sea lions (Phocarctos hookeri) at Enderby Island, Auckland Islands, 2013-18.</title>
        <authorList>
            <person name="Michael S.A."/>
            <person name="Hayman D.T.S."/>
            <person name="Gray R."/>
            <person name="Zhang J."/>
            <person name="Rogers L."/>
            <person name="Roe W.D."/>
        </authorList>
    </citation>
    <scope>NUCLEOTIDE SEQUENCE [LARGE SCALE GENOMIC DNA]</scope>
    <source>
        <strain evidence="1 2">SM868</strain>
    </source>
</reference>